<evidence type="ECO:0008006" key="4">
    <source>
        <dbReference type="Google" id="ProtNLM"/>
    </source>
</evidence>
<comment type="similarity">
    <text evidence="1">Belongs to the short-chain dehydrogenases/reductases (SDR) family.</text>
</comment>
<dbReference type="GO" id="GO:0016616">
    <property type="term" value="F:oxidoreductase activity, acting on the CH-OH group of donors, NAD or NADP as acceptor"/>
    <property type="evidence" value="ECO:0007669"/>
    <property type="project" value="TreeGrafter"/>
</dbReference>
<accession>A0A382L614</accession>
<dbReference type="PRINTS" id="PR00080">
    <property type="entry name" value="SDRFAMILY"/>
</dbReference>
<dbReference type="Gene3D" id="3.40.50.720">
    <property type="entry name" value="NAD(P)-binding Rossmann-like Domain"/>
    <property type="match status" value="1"/>
</dbReference>
<evidence type="ECO:0000256" key="1">
    <source>
        <dbReference type="ARBA" id="ARBA00006484"/>
    </source>
</evidence>
<organism evidence="3">
    <name type="scientific">marine metagenome</name>
    <dbReference type="NCBI Taxonomy" id="408172"/>
    <lineage>
        <taxon>unclassified sequences</taxon>
        <taxon>metagenomes</taxon>
        <taxon>ecological metagenomes</taxon>
    </lineage>
</organism>
<dbReference type="PRINTS" id="PR00081">
    <property type="entry name" value="GDHRDH"/>
</dbReference>
<proteinExistence type="inferred from homology"/>
<dbReference type="GO" id="GO:0048038">
    <property type="term" value="F:quinone binding"/>
    <property type="evidence" value="ECO:0007669"/>
    <property type="project" value="TreeGrafter"/>
</dbReference>
<evidence type="ECO:0000256" key="2">
    <source>
        <dbReference type="ARBA" id="ARBA00023002"/>
    </source>
</evidence>
<dbReference type="EMBL" id="UINC01084567">
    <property type="protein sequence ID" value="SVC31333.1"/>
    <property type="molecule type" value="Genomic_DNA"/>
</dbReference>
<dbReference type="AlphaFoldDB" id="A0A382L614"/>
<protein>
    <recommendedName>
        <fullName evidence="4">Short-chain dehydrogenase/reductase SDR</fullName>
    </recommendedName>
</protein>
<dbReference type="InterPro" id="IPR002347">
    <property type="entry name" value="SDR_fam"/>
</dbReference>
<dbReference type="Pfam" id="PF00106">
    <property type="entry name" value="adh_short"/>
    <property type="match status" value="1"/>
</dbReference>
<gene>
    <name evidence="3" type="ORF">METZ01_LOCUS284187</name>
</gene>
<sequence length="167" mass="17696">MSKLSGRVAFVTGAGRYRGIGRAIALRLAEDGADVVVTARPRDPVSLPDHEKEIGWIGAESLAQEIRDMGRRSLALDCDVVNVDEVNAVVKQSVSEFGKIDVLVNNAALPSEAGDAPILSMTDENWFGTVDVNLHGLYHVIRAVGREMVKSGGGSIVNISSTAGRIG</sequence>
<name>A0A382L614_9ZZZZ</name>
<keyword evidence="2" id="KW-0560">Oxidoreductase</keyword>
<dbReference type="PANTHER" id="PTHR42760:SF133">
    <property type="entry name" value="3-OXOACYL-[ACYL-CARRIER-PROTEIN] REDUCTASE"/>
    <property type="match status" value="1"/>
</dbReference>
<reference evidence="3" key="1">
    <citation type="submission" date="2018-05" db="EMBL/GenBank/DDBJ databases">
        <authorList>
            <person name="Lanie J.A."/>
            <person name="Ng W.-L."/>
            <person name="Kazmierczak K.M."/>
            <person name="Andrzejewski T.M."/>
            <person name="Davidsen T.M."/>
            <person name="Wayne K.J."/>
            <person name="Tettelin H."/>
            <person name="Glass J.I."/>
            <person name="Rusch D."/>
            <person name="Podicherti R."/>
            <person name="Tsui H.-C.T."/>
            <person name="Winkler M.E."/>
        </authorList>
    </citation>
    <scope>NUCLEOTIDE SEQUENCE</scope>
</reference>
<evidence type="ECO:0000313" key="3">
    <source>
        <dbReference type="EMBL" id="SVC31333.1"/>
    </source>
</evidence>
<dbReference type="InterPro" id="IPR036291">
    <property type="entry name" value="NAD(P)-bd_dom_sf"/>
</dbReference>
<dbReference type="SUPFAM" id="SSF51735">
    <property type="entry name" value="NAD(P)-binding Rossmann-fold domains"/>
    <property type="match status" value="1"/>
</dbReference>
<dbReference type="GO" id="GO:0006633">
    <property type="term" value="P:fatty acid biosynthetic process"/>
    <property type="evidence" value="ECO:0007669"/>
    <property type="project" value="TreeGrafter"/>
</dbReference>
<feature type="non-terminal residue" evidence="3">
    <location>
        <position position="167"/>
    </location>
</feature>
<dbReference type="PANTHER" id="PTHR42760">
    <property type="entry name" value="SHORT-CHAIN DEHYDROGENASES/REDUCTASES FAMILY MEMBER"/>
    <property type="match status" value="1"/>
</dbReference>